<evidence type="ECO:0000259" key="1">
    <source>
        <dbReference type="Pfam" id="PF12680"/>
    </source>
</evidence>
<protein>
    <recommendedName>
        <fullName evidence="1">SnoaL-like domain-containing protein</fullName>
    </recommendedName>
</protein>
<dbReference type="Proteomes" id="UP000192578">
    <property type="component" value="Unassembled WGS sequence"/>
</dbReference>
<comment type="caution">
    <text evidence="2">The sequence shown here is derived from an EMBL/GenBank/DDBJ whole genome shotgun (WGS) entry which is preliminary data.</text>
</comment>
<accession>A0A1W0WK74</accession>
<name>A0A1W0WK74_HYPEX</name>
<dbReference type="OrthoDB" id="197150at2759"/>
<dbReference type="EMBL" id="MTYJ01000086">
    <property type="protein sequence ID" value="OQV15621.1"/>
    <property type="molecule type" value="Genomic_DNA"/>
</dbReference>
<sequence>MTDGPTRIWRRPSRTRPLSRTFYETVFIGGNFSQLQHYFNKNIETQHNPSIADGLDGLAAGLAAFAAAGRAISYTKVHQIHGEGNFVLVMSEGLLGSQPTGYYDLFRIEDGKVAEHWDVVQAIPSGRIPTGNGRP</sequence>
<dbReference type="Gene3D" id="3.10.450.50">
    <property type="match status" value="1"/>
</dbReference>
<evidence type="ECO:0000313" key="3">
    <source>
        <dbReference type="Proteomes" id="UP000192578"/>
    </source>
</evidence>
<reference evidence="3" key="1">
    <citation type="submission" date="2017-01" db="EMBL/GenBank/DDBJ databases">
        <title>Comparative genomics of anhydrobiosis in the tardigrade Hypsibius dujardini.</title>
        <authorList>
            <person name="Yoshida Y."/>
            <person name="Koutsovoulos G."/>
            <person name="Laetsch D."/>
            <person name="Stevens L."/>
            <person name="Kumar S."/>
            <person name="Horikawa D."/>
            <person name="Ishino K."/>
            <person name="Komine S."/>
            <person name="Tomita M."/>
            <person name="Blaxter M."/>
            <person name="Arakawa K."/>
        </authorList>
    </citation>
    <scope>NUCLEOTIDE SEQUENCE [LARGE SCALE GENOMIC DNA]</scope>
    <source>
        <strain evidence="3">Z151</strain>
    </source>
</reference>
<evidence type="ECO:0000313" key="2">
    <source>
        <dbReference type="EMBL" id="OQV15621.1"/>
    </source>
</evidence>
<proteinExistence type="predicted"/>
<dbReference type="InterPro" id="IPR032710">
    <property type="entry name" value="NTF2-like_dom_sf"/>
</dbReference>
<dbReference type="AlphaFoldDB" id="A0A1W0WK74"/>
<organism evidence="2 3">
    <name type="scientific">Hypsibius exemplaris</name>
    <name type="common">Freshwater tardigrade</name>
    <dbReference type="NCBI Taxonomy" id="2072580"/>
    <lineage>
        <taxon>Eukaryota</taxon>
        <taxon>Metazoa</taxon>
        <taxon>Ecdysozoa</taxon>
        <taxon>Tardigrada</taxon>
        <taxon>Eutardigrada</taxon>
        <taxon>Parachela</taxon>
        <taxon>Hypsibioidea</taxon>
        <taxon>Hypsibiidae</taxon>
        <taxon>Hypsibius</taxon>
    </lineage>
</organism>
<gene>
    <name evidence="2" type="ORF">BV898_10210</name>
</gene>
<feature type="domain" description="SnoaL-like" evidence="1">
    <location>
        <begin position="20"/>
        <end position="116"/>
    </location>
</feature>
<dbReference type="SUPFAM" id="SSF54427">
    <property type="entry name" value="NTF2-like"/>
    <property type="match status" value="1"/>
</dbReference>
<dbReference type="InterPro" id="IPR037401">
    <property type="entry name" value="SnoaL-like"/>
</dbReference>
<keyword evidence="3" id="KW-1185">Reference proteome</keyword>
<dbReference type="Pfam" id="PF12680">
    <property type="entry name" value="SnoaL_2"/>
    <property type="match status" value="1"/>
</dbReference>